<accession>A0ABY5LWS8</accession>
<organism evidence="1 2">
    <name type="scientific">Dolichospermum heterosporum TAC447</name>
    <dbReference type="NCBI Taxonomy" id="747523"/>
    <lineage>
        <taxon>Bacteria</taxon>
        <taxon>Bacillati</taxon>
        <taxon>Cyanobacteriota</taxon>
        <taxon>Cyanophyceae</taxon>
        <taxon>Nostocales</taxon>
        <taxon>Aphanizomenonaceae</taxon>
        <taxon>Dolichospermum</taxon>
        <taxon>Dolichospermum heterosporum</taxon>
    </lineage>
</organism>
<dbReference type="Proteomes" id="UP001057561">
    <property type="component" value="Chromosome"/>
</dbReference>
<protein>
    <submittedName>
        <fullName evidence="1">Uncharacterized protein</fullName>
    </submittedName>
</protein>
<evidence type="ECO:0000313" key="1">
    <source>
        <dbReference type="EMBL" id="UUO15192.1"/>
    </source>
</evidence>
<reference evidence="1" key="1">
    <citation type="submission" date="2022-06" db="EMBL/GenBank/DDBJ databases">
        <title>Nostosin G and Spiroidesin B from the Cyanobacterium Dolichospermum sp. NIES-1697.</title>
        <authorList>
            <person name="Phan C.-S."/>
            <person name="Mehjabin J.J."/>
            <person name="Anas A.R.J."/>
            <person name="Hayasaka M."/>
            <person name="Onoki R."/>
            <person name="Wang J."/>
            <person name="Umezawa T."/>
            <person name="Washio K."/>
            <person name="Morikawa M."/>
            <person name="Okino T."/>
        </authorList>
    </citation>
    <scope>NUCLEOTIDE SEQUENCE</scope>
    <source>
        <strain evidence="1">NIES-1697</strain>
    </source>
</reference>
<proteinExistence type="predicted"/>
<sequence length="133" mass="15850">MDTKITDYFTDIVKIAKVNFQQVNYIIDTTPKRAILRLEGQYGEYRILITELFSDELRKYRYYVLRGDWVEAGFDNSPDPRAIRLKYGRIGKEYANEYIPHLHRDDKNQLFLTEEMTVVDFADWVKTNIDISL</sequence>
<gene>
    <name evidence="1" type="ORF">NG743_24865</name>
</gene>
<dbReference type="EMBL" id="CP099464">
    <property type="protein sequence ID" value="UUO15192.1"/>
    <property type="molecule type" value="Genomic_DNA"/>
</dbReference>
<name>A0ABY5LWS8_9CYAN</name>
<evidence type="ECO:0000313" key="2">
    <source>
        <dbReference type="Proteomes" id="UP001057561"/>
    </source>
</evidence>
<dbReference type="RefSeq" id="WP_027401342.1">
    <property type="nucleotide sequence ID" value="NZ_CP099464.1"/>
</dbReference>
<keyword evidence="2" id="KW-1185">Reference proteome</keyword>